<feature type="domain" description="NB-ARC" evidence="1">
    <location>
        <begin position="59"/>
        <end position="95"/>
    </location>
</feature>
<dbReference type="Gene3D" id="3.40.50.300">
    <property type="entry name" value="P-loop containing nucleotide triphosphate hydrolases"/>
    <property type="match status" value="1"/>
</dbReference>
<reference evidence="2" key="1">
    <citation type="submission" date="2020-09" db="EMBL/GenBank/DDBJ databases">
        <title>Genome-Enabled Discovery of Anthraquinone Biosynthesis in Senna tora.</title>
        <authorList>
            <person name="Kang S.-H."/>
            <person name="Pandey R.P."/>
            <person name="Lee C.-M."/>
            <person name="Sim J.-S."/>
            <person name="Jeong J.-T."/>
            <person name="Choi B.-S."/>
            <person name="Jung M."/>
            <person name="Ginzburg D."/>
            <person name="Zhao K."/>
            <person name="Won S.Y."/>
            <person name="Oh T.-J."/>
            <person name="Yu Y."/>
            <person name="Kim N.-H."/>
            <person name="Lee O.R."/>
            <person name="Lee T.-H."/>
            <person name="Bashyal P."/>
            <person name="Kim T.-S."/>
            <person name="Lee W.-H."/>
            <person name="Kawkins C."/>
            <person name="Kim C.-K."/>
            <person name="Kim J.S."/>
            <person name="Ahn B.O."/>
            <person name="Rhee S.Y."/>
            <person name="Sohng J.K."/>
        </authorList>
    </citation>
    <scope>NUCLEOTIDE SEQUENCE</scope>
    <source>
        <tissue evidence="2">Leaf</tissue>
    </source>
</reference>
<dbReference type="PANTHER" id="PTHR11017">
    <property type="entry name" value="LEUCINE-RICH REPEAT-CONTAINING PROTEIN"/>
    <property type="match status" value="1"/>
</dbReference>
<dbReference type="Proteomes" id="UP000634136">
    <property type="component" value="Unassembled WGS sequence"/>
</dbReference>
<dbReference type="GO" id="GO:0006952">
    <property type="term" value="P:defense response"/>
    <property type="evidence" value="ECO:0007669"/>
    <property type="project" value="InterPro"/>
</dbReference>
<dbReference type="SUPFAM" id="SSF52540">
    <property type="entry name" value="P-loop containing nucleoside triphosphate hydrolases"/>
    <property type="match status" value="1"/>
</dbReference>
<dbReference type="InterPro" id="IPR032675">
    <property type="entry name" value="LRR_dom_sf"/>
</dbReference>
<dbReference type="AlphaFoldDB" id="A0A834WN33"/>
<dbReference type="Gene3D" id="3.80.10.10">
    <property type="entry name" value="Ribonuclease Inhibitor"/>
    <property type="match status" value="1"/>
</dbReference>
<name>A0A834WN33_9FABA</name>
<dbReference type="OrthoDB" id="1433542at2759"/>
<dbReference type="InterPro" id="IPR002182">
    <property type="entry name" value="NB-ARC"/>
</dbReference>
<accession>A0A834WN33</accession>
<protein>
    <submittedName>
        <fullName evidence="2">TMV resistance protein N isoform X1</fullName>
    </submittedName>
</protein>
<sequence>MAINHHSFALPLRSQPEAEVIDEIVQDIINKLGHKFSAFADDLIGMAPRAEAVENLLDLDSEDVVRVVGIHGMGGIGKTTLAAVVYDRISHRFGACCFLQDRLPNLKFMNLRGSKNLIKTPNFGEMKNLEKIDLEGCSGLLQVDSSIEVLTKLTFINLRNCENLISIPKCLFLMSSLETLNLAGCSRLARRLNFEGPR</sequence>
<dbReference type="EMBL" id="JAAIUW010000007">
    <property type="protein sequence ID" value="KAF7822889.1"/>
    <property type="molecule type" value="Genomic_DNA"/>
</dbReference>
<comment type="caution">
    <text evidence="2">The sequence shown here is derived from an EMBL/GenBank/DDBJ whole genome shotgun (WGS) entry which is preliminary data.</text>
</comment>
<proteinExistence type="predicted"/>
<dbReference type="InterPro" id="IPR044974">
    <property type="entry name" value="Disease_R_plants"/>
</dbReference>
<dbReference type="Pfam" id="PF00931">
    <property type="entry name" value="NB-ARC"/>
    <property type="match status" value="1"/>
</dbReference>
<evidence type="ECO:0000313" key="3">
    <source>
        <dbReference type="Proteomes" id="UP000634136"/>
    </source>
</evidence>
<gene>
    <name evidence="2" type="ORF">G2W53_021033</name>
</gene>
<dbReference type="InterPro" id="IPR027417">
    <property type="entry name" value="P-loop_NTPase"/>
</dbReference>
<keyword evidence="3" id="KW-1185">Reference proteome</keyword>
<dbReference type="PANTHER" id="PTHR11017:SF570">
    <property type="entry name" value="DISEASE RESISTANCE PROTEIN (TIR-NBS CLASS)-RELATED"/>
    <property type="match status" value="1"/>
</dbReference>
<dbReference type="GO" id="GO:0043531">
    <property type="term" value="F:ADP binding"/>
    <property type="evidence" value="ECO:0007669"/>
    <property type="project" value="InterPro"/>
</dbReference>
<dbReference type="SUPFAM" id="SSF52058">
    <property type="entry name" value="L domain-like"/>
    <property type="match status" value="1"/>
</dbReference>
<evidence type="ECO:0000313" key="2">
    <source>
        <dbReference type="EMBL" id="KAF7822889.1"/>
    </source>
</evidence>
<evidence type="ECO:0000259" key="1">
    <source>
        <dbReference type="Pfam" id="PF00931"/>
    </source>
</evidence>
<organism evidence="2 3">
    <name type="scientific">Senna tora</name>
    <dbReference type="NCBI Taxonomy" id="362788"/>
    <lineage>
        <taxon>Eukaryota</taxon>
        <taxon>Viridiplantae</taxon>
        <taxon>Streptophyta</taxon>
        <taxon>Embryophyta</taxon>
        <taxon>Tracheophyta</taxon>
        <taxon>Spermatophyta</taxon>
        <taxon>Magnoliopsida</taxon>
        <taxon>eudicotyledons</taxon>
        <taxon>Gunneridae</taxon>
        <taxon>Pentapetalae</taxon>
        <taxon>rosids</taxon>
        <taxon>fabids</taxon>
        <taxon>Fabales</taxon>
        <taxon>Fabaceae</taxon>
        <taxon>Caesalpinioideae</taxon>
        <taxon>Cassia clade</taxon>
        <taxon>Senna</taxon>
    </lineage>
</organism>